<keyword evidence="5" id="KW-0238">DNA-binding</keyword>
<evidence type="ECO:0000313" key="10">
    <source>
        <dbReference type="Proteomes" id="UP000001997"/>
    </source>
</evidence>
<keyword evidence="4" id="KW-0805">Transcription regulation</keyword>
<evidence type="ECO:0000256" key="1">
    <source>
        <dbReference type="ARBA" id="ARBA00004123"/>
    </source>
</evidence>
<dbReference type="InterPro" id="IPR007219">
    <property type="entry name" value="XnlR_reg_dom"/>
</dbReference>
<dbReference type="InterPro" id="IPR036864">
    <property type="entry name" value="Zn2-C6_fun-type_DNA-bd_sf"/>
</dbReference>
<organism evidence="9 10">
    <name type="scientific">Meyerozyma guilliermondii (strain ATCC 6260 / CBS 566 / DSM 6381 / JCM 1539 / NBRC 10279 / NRRL Y-324)</name>
    <name type="common">Yeast</name>
    <name type="synonym">Candida guilliermondii</name>
    <dbReference type="NCBI Taxonomy" id="294746"/>
    <lineage>
        <taxon>Eukaryota</taxon>
        <taxon>Fungi</taxon>
        <taxon>Dikarya</taxon>
        <taxon>Ascomycota</taxon>
        <taxon>Saccharomycotina</taxon>
        <taxon>Pichiomycetes</taxon>
        <taxon>Debaryomycetaceae</taxon>
        <taxon>Meyerozyma</taxon>
    </lineage>
</organism>
<dbReference type="SMART" id="SM00906">
    <property type="entry name" value="Fungal_trans"/>
    <property type="match status" value="1"/>
</dbReference>
<evidence type="ECO:0000256" key="4">
    <source>
        <dbReference type="ARBA" id="ARBA00023015"/>
    </source>
</evidence>
<dbReference type="GeneID" id="5124667"/>
<dbReference type="InParanoid" id="A5DPE0"/>
<dbReference type="PANTHER" id="PTHR47782:SF12">
    <property type="entry name" value="ZN(II)2CYS6 TRANSCRIPTION FACTOR (EUROFUNG)"/>
    <property type="match status" value="1"/>
</dbReference>
<dbReference type="SMART" id="SM00066">
    <property type="entry name" value="GAL4"/>
    <property type="match status" value="1"/>
</dbReference>
<dbReference type="CDD" id="cd00067">
    <property type="entry name" value="GAL4"/>
    <property type="match status" value="1"/>
</dbReference>
<evidence type="ECO:0000256" key="5">
    <source>
        <dbReference type="ARBA" id="ARBA00023125"/>
    </source>
</evidence>
<feature type="domain" description="Zn(2)-C6 fungal-type" evidence="8">
    <location>
        <begin position="25"/>
        <end position="58"/>
    </location>
</feature>
<dbReference type="GO" id="GO:0006351">
    <property type="term" value="P:DNA-templated transcription"/>
    <property type="evidence" value="ECO:0007669"/>
    <property type="project" value="InterPro"/>
</dbReference>
<dbReference type="CDD" id="cd12148">
    <property type="entry name" value="fungal_TF_MHR"/>
    <property type="match status" value="1"/>
</dbReference>
<dbReference type="GO" id="GO:0043565">
    <property type="term" value="F:sequence-specific DNA binding"/>
    <property type="evidence" value="ECO:0007669"/>
    <property type="project" value="TreeGrafter"/>
</dbReference>
<proteinExistence type="predicted"/>
<dbReference type="KEGG" id="pgu:PGUG_05141"/>
<gene>
    <name evidence="9" type="ORF">PGUG_05141</name>
</gene>
<evidence type="ECO:0000256" key="7">
    <source>
        <dbReference type="ARBA" id="ARBA00023242"/>
    </source>
</evidence>
<keyword evidence="6" id="KW-0804">Transcription</keyword>
<dbReference type="InterPro" id="IPR001138">
    <property type="entry name" value="Zn2Cys6_DnaBD"/>
</dbReference>
<dbReference type="STRING" id="294746.A5DPE0"/>
<dbReference type="GO" id="GO:0000981">
    <property type="term" value="F:DNA-binding transcription factor activity, RNA polymerase II-specific"/>
    <property type="evidence" value="ECO:0007669"/>
    <property type="project" value="InterPro"/>
</dbReference>
<keyword evidence="2" id="KW-0479">Metal-binding</keyword>
<dbReference type="Pfam" id="PF00172">
    <property type="entry name" value="Zn_clus"/>
    <property type="match status" value="1"/>
</dbReference>
<sequence length="689" mass="79057">MESYVEANENNGIVRKRKRTKSTLACNRCIAKKRKCDGDFAREEHCRNCKNAGEVCEYSTTRGPNYIKILEEEVNQLKEKLAFYEKSTSQSSDDLKQKVDSDHSHGLVQSPLFIPVLNNLPLAGPFSFNFATVVHGHLIYGLTKGDGEEAACSIYASSSEERQKVLSDLGSLLRNHTLMGDYLDNYCSGIHIRYPFLSKGHLKKLHETRLELFANDTETNLESMSLKDAMDRFILLMVYALGSRVANEDDGMGHDLVFYKSALWLNLYHDISTGDTHTIHAMILLVIFQLRFTSGVAIWHLIGSTLRLCVNLGLHTTNLKLFREDPYEYNSRCKTFWSAYCLERVICLSFGKPHSLSDRDINVHFPINIDESITDPTALKAKFYQTYPHYNHEQFKVPPDADTEGRSSVSPAIIQFKYRQIESKIQSTIYRADIGFDSIPRFRIEELRRQVFHWKNNLPNYLSPKEYNYWLYMFNKQIRFLIQPFLSSLDGKDPLFLECIQACVSVCNLIKKINIKEEKITFVSLQTVFLSGLNLIYGLISKKCTWDVDISEGLRNCTAFLVRLAERSAGCERYREIFERLLDQAVEDQNTSELASKAILDKFPAQFSGYSSSEIKAPLNSIPPVDILFGQNEKKMTAKTVSTPFHERENDTHPNSNDITDFNQLFDLDDLLQNFTNLDQFPTEWGIDL</sequence>
<evidence type="ECO:0000313" key="9">
    <source>
        <dbReference type="EMBL" id="EDK41043.2"/>
    </source>
</evidence>
<dbReference type="VEuPathDB" id="FungiDB:PGUG_05141"/>
<dbReference type="PROSITE" id="PS50048">
    <property type="entry name" value="ZN2_CY6_FUNGAL_2"/>
    <property type="match status" value="1"/>
</dbReference>
<protein>
    <recommendedName>
        <fullName evidence="8">Zn(2)-C6 fungal-type domain-containing protein</fullName>
    </recommendedName>
</protein>
<reference evidence="9 10" key="1">
    <citation type="journal article" date="2009" name="Nature">
        <title>Evolution of pathogenicity and sexual reproduction in eight Candida genomes.</title>
        <authorList>
            <person name="Butler G."/>
            <person name="Rasmussen M.D."/>
            <person name="Lin M.F."/>
            <person name="Santos M.A."/>
            <person name="Sakthikumar S."/>
            <person name="Munro C.A."/>
            <person name="Rheinbay E."/>
            <person name="Grabherr M."/>
            <person name="Forche A."/>
            <person name="Reedy J.L."/>
            <person name="Agrafioti I."/>
            <person name="Arnaud M.B."/>
            <person name="Bates S."/>
            <person name="Brown A.J."/>
            <person name="Brunke S."/>
            <person name="Costanzo M.C."/>
            <person name="Fitzpatrick D.A."/>
            <person name="de Groot P.W."/>
            <person name="Harris D."/>
            <person name="Hoyer L.L."/>
            <person name="Hube B."/>
            <person name="Klis F.M."/>
            <person name="Kodira C."/>
            <person name="Lennard N."/>
            <person name="Logue M.E."/>
            <person name="Martin R."/>
            <person name="Neiman A.M."/>
            <person name="Nikolaou E."/>
            <person name="Quail M.A."/>
            <person name="Quinn J."/>
            <person name="Santos M.C."/>
            <person name="Schmitzberger F.F."/>
            <person name="Sherlock G."/>
            <person name="Shah P."/>
            <person name="Silverstein K.A."/>
            <person name="Skrzypek M.S."/>
            <person name="Soll D."/>
            <person name="Staggs R."/>
            <person name="Stansfield I."/>
            <person name="Stumpf M.P."/>
            <person name="Sudbery P.E."/>
            <person name="Srikantha T."/>
            <person name="Zeng Q."/>
            <person name="Berman J."/>
            <person name="Berriman M."/>
            <person name="Heitman J."/>
            <person name="Gow N.A."/>
            <person name="Lorenz M.C."/>
            <person name="Birren B.W."/>
            <person name="Kellis M."/>
            <person name="Cuomo C.A."/>
        </authorList>
    </citation>
    <scope>NUCLEOTIDE SEQUENCE [LARGE SCALE GENOMIC DNA]</scope>
    <source>
        <strain evidence="10">ATCC 6260 / CBS 566 / DSM 6381 / JCM 1539 / NBRC 10279 / NRRL Y-324</strain>
    </source>
</reference>
<dbReference type="Gene3D" id="4.10.240.10">
    <property type="entry name" value="Zn(2)-C6 fungal-type DNA-binding domain"/>
    <property type="match status" value="1"/>
</dbReference>
<comment type="subcellular location">
    <subcellularLocation>
        <location evidence="1">Nucleus</location>
    </subcellularLocation>
</comment>
<evidence type="ECO:0000256" key="6">
    <source>
        <dbReference type="ARBA" id="ARBA00023163"/>
    </source>
</evidence>
<dbReference type="HOGENOM" id="CLU_012331_4_2_1"/>
<dbReference type="Pfam" id="PF04082">
    <property type="entry name" value="Fungal_trans"/>
    <property type="match status" value="1"/>
</dbReference>
<keyword evidence="10" id="KW-1185">Reference proteome</keyword>
<dbReference type="GO" id="GO:0008270">
    <property type="term" value="F:zinc ion binding"/>
    <property type="evidence" value="ECO:0007669"/>
    <property type="project" value="InterPro"/>
</dbReference>
<evidence type="ECO:0000259" key="8">
    <source>
        <dbReference type="PROSITE" id="PS50048"/>
    </source>
</evidence>
<dbReference type="EMBL" id="CH408160">
    <property type="protein sequence ID" value="EDK41043.2"/>
    <property type="molecule type" value="Genomic_DNA"/>
</dbReference>
<dbReference type="PANTHER" id="PTHR47782">
    <property type="entry name" value="ZN(II)2CYS6 TRANSCRIPTION FACTOR (EUROFUNG)-RELATED"/>
    <property type="match status" value="1"/>
</dbReference>
<accession>A5DPE0</accession>
<dbReference type="GO" id="GO:0005634">
    <property type="term" value="C:nucleus"/>
    <property type="evidence" value="ECO:0007669"/>
    <property type="project" value="UniProtKB-SubCell"/>
</dbReference>
<keyword evidence="3" id="KW-0862">Zinc</keyword>
<dbReference type="InterPro" id="IPR052202">
    <property type="entry name" value="Yeast_MetPath_Reg"/>
</dbReference>
<evidence type="ECO:0000256" key="2">
    <source>
        <dbReference type="ARBA" id="ARBA00022723"/>
    </source>
</evidence>
<keyword evidence="7" id="KW-0539">Nucleus</keyword>
<dbReference type="eggNOG" id="ENOG502RS19">
    <property type="taxonomic scope" value="Eukaryota"/>
</dbReference>
<name>A5DPE0_PICGU</name>
<evidence type="ECO:0000256" key="3">
    <source>
        <dbReference type="ARBA" id="ARBA00022833"/>
    </source>
</evidence>
<dbReference type="GO" id="GO:0045944">
    <property type="term" value="P:positive regulation of transcription by RNA polymerase II"/>
    <property type="evidence" value="ECO:0007669"/>
    <property type="project" value="TreeGrafter"/>
</dbReference>
<dbReference type="SUPFAM" id="SSF57701">
    <property type="entry name" value="Zn2/Cys6 DNA-binding domain"/>
    <property type="match status" value="1"/>
</dbReference>
<dbReference type="Proteomes" id="UP000001997">
    <property type="component" value="Unassembled WGS sequence"/>
</dbReference>
<dbReference type="AlphaFoldDB" id="A5DPE0"/>
<dbReference type="OMA" id="CLCLFRA"/>
<dbReference type="OrthoDB" id="2399539at2759"/>
<dbReference type="RefSeq" id="XP_001483186.2">
    <property type="nucleotide sequence ID" value="XM_001483136.1"/>
</dbReference>